<dbReference type="AlphaFoldDB" id="A0A8J6N2F0"/>
<accession>A0A8J6N2F0</accession>
<dbReference type="Proteomes" id="UP000650524">
    <property type="component" value="Unassembled WGS sequence"/>
</dbReference>
<name>A0A8J6N2F0_9DELT</name>
<evidence type="ECO:0008006" key="3">
    <source>
        <dbReference type="Google" id="ProtNLM"/>
    </source>
</evidence>
<evidence type="ECO:0000313" key="1">
    <source>
        <dbReference type="EMBL" id="MBC8178549.1"/>
    </source>
</evidence>
<dbReference type="GO" id="GO:0006355">
    <property type="term" value="P:regulation of DNA-templated transcription"/>
    <property type="evidence" value="ECO:0007669"/>
    <property type="project" value="InterPro"/>
</dbReference>
<sequence length="78" mass="9236">MVRLNITLPKEVAESLNSMTEPRKRSHFIAKAIVERIERRQREKLEKDLEEGYRATRQEALAVSKEFETADLEGWDEY</sequence>
<dbReference type="Gene3D" id="1.10.1220.10">
    <property type="entry name" value="Met repressor-like"/>
    <property type="match status" value="1"/>
</dbReference>
<organism evidence="1 2">
    <name type="scientific">Candidatus Desulfacyla euxinica</name>
    <dbReference type="NCBI Taxonomy" id="2841693"/>
    <lineage>
        <taxon>Bacteria</taxon>
        <taxon>Deltaproteobacteria</taxon>
        <taxon>Candidatus Desulfacyla</taxon>
    </lineage>
</organism>
<evidence type="ECO:0000313" key="2">
    <source>
        <dbReference type="Proteomes" id="UP000650524"/>
    </source>
</evidence>
<dbReference type="EMBL" id="JACNJD010000287">
    <property type="protein sequence ID" value="MBC8178549.1"/>
    <property type="molecule type" value="Genomic_DNA"/>
</dbReference>
<gene>
    <name evidence="1" type="ORF">H8E19_14180</name>
</gene>
<proteinExistence type="predicted"/>
<reference evidence="1 2" key="1">
    <citation type="submission" date="2020-08" db="EMBL/GenBank/DDBJ databases">
        <title>Bridging the membrane lipid divide: bacteria of the FCB group superphylum have the potential to synthesize archaeal ether lipids.</title>
        <authorList>
            <person name="Villanueva L."/>
            <person name="Von Meijenfeldt F.A.B."/>
            <person name="Westbye A.B."/>
            <person name="Yadav S."/>
            <person name="Hopmans E.C."/>
            <person name="Dutilh B.E."/>
            <person name="Sinninghe Damste J.S."/>
        </authorList>
    </citation>
    <scope>NUCLEOTIDE SEQUENCE [LARGE SCALE GENOMIC DNA]</scope>
    <source>
        <strain evidence="1">NIOZ-UU27</strain>
    </source>
</reference>
<comment type="caution">
    <text evidence="1">The sequence shown here is derived from an EMBL/GenBank/DDBJ whole genome shotgun (WGS) entry which is preliminary data.</text>
</comment>
<protein>
    <recommendedName>
        <fullName evidence="3">CopG family transcriptional regulator</fullName>
    </recommendedName>
</protein>
<dbReference type="InterPro" id="IPR013321">
    <property type="entry name" value="Arc_rbn_hlx_hlx"/>
</dbReference>